<keyword evidence="3" id="KW-0012">Acyltransferase</keyword>
<keyword evidence="1" id="KW-1133">Transmembrane helix</keyword>
<feature type="transmembrane region" description="Helical" evidence="1">
    <location>
        <begin position="188"/>
        <end position="208"/>
    </location>
</feature>
<feature type="transmembrane region" description="Helical" evidence="1">
    <location>
        <begin position="244"/>
        <end position="268"/>
    </location>
</feature>
<feature type="transmembrane region" description="Helical" evidence="1">
    <location>
        <begin position="326"/>
        <end position="353"/>
    </location>
</feature>
<keyword evidence="4" id="KW-1185">Reference proteome</keyword>
<evidence type="ECO:0000256" key="1">
    <source>
        <dbReference type="SAM" id="Phobius"/>
    </source>
</evidence>
<dbReference type="InterPro" id="IPR012429">
    <property type="entry name" value="HGSNAT_cat"/>
</dbReference>
<gene>
    <name evidence="3" type="ORF">ACFFJP_13150</name>
</gene>
<feature type="transmembrane region" description="Helical" evidence="1">
    <location>
        <begin position="288"/>
        <end position="306"/>
    </location>
</feature>
<reference evidence="3 4" key="1">
    <citation type="submission" date="2024-09" db="EMBL/GenBank/DDBJ databases">
        <authorList>
            <person name="Sun Q."/>
            <person name="Mori K."/>
        </authorList>
    </citation>
    <scope>NUCLEOTIDE SEQUENCE [LARGE SCALE GENOMIC DNA]</scope>
    <source>
        <strain evidence="3 4">KCTC 23315</strain>
    </source>
</reference>
<name>A0ABV6BGN6_9GAMM</name>
<dbReference type="PANTHER" id="PTHR31061:SF24">
    <property type="entry name" value="LD22376P"/>
    <property type="match status" value="1"/>
</dbReference>
<organism evidence="3 4">
    <name type="scientific">Rheinheimera tilapiae</name>
    <dbReference type="NCBI Taxonomy" id="875043"/>
    <lineage>
        <taxon>Bacteria</taxon>
        <taxon>Pseudomonadati</taxon>
        <taxon>Pseudomonadota</taxon>
        <taxon>Gammaproteobacteria</taxon>
        <taxon>Chromatiales</taxon>
        <taxon>Chromatiaceae</taxon>
        <taxon>Rheinheimera</taxon>
    </lineage>
</organism>
<feature type="transmembrane region" description="Helical" evidence="1">
    <location>
        <begin position="133"/>
        <end position="150"/>
    </location>
</feature>
<dbReference type="EMBL" id="JBHLXP010000003">
    <property type="protein sequence ID" value="MFC0049237.1"/>
    <property type="molecule type" value="Genomic_DNA"/>
</dbReference>
<dbReference type="Pfam" id="PF07786">
    <property type="entry name" value="HGSNAT_cat"/>
    <property type="match status" value="1"/>
</dbReference>
<evidence type="ECO:0000313" key="4">
    <source>
        <dbReference type="Proteomes" id="UP001589813"/>
    </source>
</evidence>
<feature type="transmembrane region" description="Helical" evidence="1">
    <location>
        <begin position="12"/>
        <end position="30"/>
    </location>
</feature>
<feature type="transmembrane region" description="Helical" evidence="1">
    <location>
        <begin position="110"/>
        <end position="126"/>
    </location>
</feature>
<feature type="transmembrane region" description="Helical" evidence="1">
    <location>
        <begin position="220"/>
        <end position="238"/>
    </location>
</feature>
<dbReference type="RefSeq" id="WP_377244711.1">
    <property type="nucleotide sequence ID" value="NZ_JBHLXP010000003.1"/>
</dbReference>
<sequence>MQNTGRFYALDVLRGLAIALMILVNTPGSWSHVYSPLLHASWDGFTFADIVFPGFLFVVGAAMAFSLKDAQLNGAMLLKILKRGLLMFGCGLLLNFLTHPDLSTLRIPGVLQRIAICYVIAAVLILSLPKRGLWAAIAALLGGYFALLQLSTSPFSLEHNIVRVVDLAIFGAEHVYKGFGMPFDPEGLLSSLPATVNVLLGYLVATGLKGKAPQQAVRDLAAFGAVLVILALAGHWFWPVNKALWSGTYVALSCGLLLWLLAVLVYLVDICKATRLTEPLRIYGTNPLFIYMLSWMFAVATGRWLSWSVGEGTQSVAGLLYDALSLAMPLQLASLVFALLHVVLFWSLSVWLYRRQIFIKL</sequence>
<feature type="transmembrane region" description="Helical" evidence="1">
    <location>
        <begin position="80"/>
        <end position="98"/>
    </location>
</feature>
<protein>
    <submittedName>
        <fullName evidence="3">Acyltransferase family protein</fullName>
    </submittedName>
</protein>
<keyword evidence="3" id="KW-0808">Transferase</keyword>
<dbReference type="PANTHER" id="PTHR31061">
    <property type="entry name" value="LD22376P"/>
    <property type="match status" value="1"/>
</dbReference>
<comment type="caution">
    <text evidence="3">The sequence shown here is derived from an EMBL/GenBank/DDBJ whole genome shotgun (WGS) entry which is preliminary data.</text>
</comment>
<evidence type="ECO:0000259" key="2">
    <source>
        <dbReference type="Pfam" id="PF07786"/>
    </source>
</evidence>
<keyword evidence="1" id="KW-0472">Membrane</keyword>
<accession>A0ABV6BGN6</accession>
<keyword evidence="1" id="KW-0812">Transmembrane</keyword>
<dbReference type="GO" id="GO:0016746">
    <property type="term" value="F:acyltransferase activity"/>
    <property type="evidence" value="ECO:0007669"/>
    <property type="project" value="UniProtKB-KW"/>
</dbReference>
<feature type="transmembrane region" description="Helical" evidence="1">
    <location>
        <begin position="50"/>
        <end position="68"/>
    </location>
</feature>
<evidence type="ECO:0000313" key="3">
    <source>
        <dbReference type="EMBL" id="MFC0049237.1"/>
    </source>
</evidence>
<feature type="domain" description="Heparan-alpha-glucosaminide N-acetyltransferase catalytic" evidence="2">
    <location>
        <begin position="6"/>
        <end position="147"/>
    </location>
</feature>
<proteinExistence type="predicted"/>
<dbReference type="Proteomes" id="UP001589813">
    <property type="component" value="Unassembled WGS sequence"/>
</dbReference>